<evidence type="ECO:0000313" key="3">
    <source>
        <dbReference type="EMBL" id="KJH49821.1"/>
    </source>
</evidence>
<proteinExistence type="predicted"/>
<evidence type="ECO:0000256" key="1">
    <source>
        <dbReference type="SAM" id="MobiDB-lite"/>
    </source>
</evidence>
<feature type="region of interest" description="Disordered" evidence="1">
    <location>
        <begin position="1492"/>
        <end position="1511"/>
    </location>
</feature>
<feature type="region of interest" description="Disordered" evidence="1">
    <location>
        <begin position="1044"/>
        <end position="1065"/>
    </location>
</feature>
<dbReference type="STRING" id="29172.A0A0D8Y5I5"/>
<protein>
    <submittedName>
        <fullName evidence="3">Uncharacterized protein</fullName>
    </submittedName>
</protein>
<gene>
    <name evidence="3" type="ORF">DICVIV_04074</name>
</gene>
<organism evidence="3 4">
    <name type="scientific">Dictyocaulus viviparus</name>
    <name type="common">Bovine lungworm</name>
    <dbReference type="NCBI Taxonomy" id="29172"/>
    <lineage>
        <taxon>Eukaryota</taxon>
        <taxon>Metazoa</taxon>
        <taxon>Ecdysozoa</taxon>
        <taxon>Nematoda</taxon>
        <taxon>Chromadorea</taxon>
        <taxon>Rhabditida</taxon>
        <taxon>Rhabditina</taxon>
        <taxon>Rhabditomorpha</taxon>
        <taxon>Strongyloidea</taxon>
        <taxon>Metastrongylidae</taxon>
        <taxon>Dictyocaulus</taxon>
    </lineage>
</organism>
<feature type="compositionally biased region" description="Polar residues" evidence="1">
    <location>
        <begin position="476"/>
        <end position="485"/>
    </location>
</feature>
<feature type="compositionally biased region" description="Low complexity" evidence="1">
    <location>
        <begin position="597"/>
        <end position="613"/>
    </location>
</feature>
<feature type="region of interest" description="Disordered" evidence="1">
    <location>
        <begin position="470"/>
        <end position="489"/>
    </location>
</feature>
<keyword evidence="2" id="KW-0472">Membrane</keyword>
<name>A0A0D8Y5I5_DICVI</name>
<keyword evidence="2" id="KW-0812">Transmembrane</keyword>
<feature type="region of interest" description="Disordered" evidence="1">
    <location>
        <begin position="1519"/>
        <end position="1567"/>
    </location>
</feature>
<feature type="compositionally biased region" description="Polar residues" evidence="1">
    <location>
        <begin position="1523"/>
        <end position="1548"/>
    </location>
</feature>
<keyword evidence="2" id="KW-1133">Transmembrane helix</keyword>
<dbReference type="EMBL" id="KN716223">
    <property type="protein sequence ID" value="KJH49821.1"/>
    <property type="molecule type" value="Genomic_DNA"/>
</dbReference>
<dbReference type="OrthoDB" id="270417at2759"/>
<keyword evidence="4" id="KW-1185">Reference proteome</keyword>
<reference evidence="4" key="2">
    <citation type="journal article" date="2016" name="Sci. Rep.">
        <title>Dictyocaulus viviparus genome, variome and transcriptome elucidate lungworm biology and support future intervention.</title>
        <authorList>
            <person name="McNulty S.N."/>
            <person name="Strube C."/>
            <person name="Rosa B.A."/>
            <person name="Martin J.C."/>
            <person name="Tyagi R."/>
            <person name="Choi Y.J."/>
            <person name="Wang Q."/>
            <person name="Hallsworth Pepin K."/>
            <person name="Zhang X."/>
            <person name="Ozersky P."/>
            <person name="Wilson R.K."/>
            <person name="Sternberg P.W."/>
            <person name="Gasser R.B."/>
            <person name="Mitreva M."/>
        </authorList>
    </citation>
    <scope>NUCLEOTIDE SEQUENCE [LARGE SCALE GENOMIC DNA]</scope>
    <source>
        <strain evidence="4">HannoverDv2000</strain>
    </source>
</reference>
<evidence type="ECO:0000256" key="2">
    <source>
        <dbReference type="SAM" id="Phobius"/>
    </source>
</evidence>
<dbReference type="Proteomes" id="UP000053766">
    <property type="component" value="Unassembled WGS sequence"/>
</dbReference>
<feature type="compositionally biased region" description="Basic residues" evidence="1">
    <location>
        <begin position="1697"/>
        <end position="1706"/>
    </location>
</feature>
<feature type="compositionally biased region" description="Polar residues" evidence="1">
    <location>
        <begin position="3523"/>
        <end position="3541"/>
    </location>
</feature>
<feature type="region of interest" description="Disordered" evidence="1">
    <location>
        <begin position="1654"/>
        <end position="1718"/>
    </location>
</feature>
<feature type="transmembrane region" description="Helical" evidence="2">
    <location>
        <begin position="63"/>
        <end position="84"/>
    </location>
</feature>
<feature type="compositionally biased region" description="Low complexity" evidence="1">
    <location>
        <begin position="1686"/>
        <end position="1696"/>
    </location>
</feature>
<evidence type="ECO:0000313" key="4">
    <source>
        <dbReference type="Proteomes" id="UP000053766"/>
    </source>
</evidence>
<sequence length="4551" mass="517777">MNRKIHENYENFQCLILDKSLIRDNYQLTKKKGIGRGSSVEKAVFLVIVLCWARILMKSLTSLLFIATMVELYFPIVFSSLVLLKKKIFCYNIKSYHLNIPNISCSLESRISDDLYVEEIVVDGPRKSSLLKLNLRMPCLRIAQMHKFLRYQECVLTQNTGGSLDASQASFSSTSSSQNTGNYPVIVDAVLAANTVEDIAETHPDFARLLMDCYSAGCDLEEYRREFQRLKNLRIKRQGGVNQTLSFSLFPSVPSDLPSHLFVRLLKFHSLYEGACRKYLADVVNKNSESAEFPSDLTTIVGVNDSASEAYFGQECHFDVPGGDSQLTIPAEVSYSPAFSNSTLTRHDVASSSNLDDHLGIPDNNSYHNMQKITSTQPYSLGHSKQESMQSLNVASFVNRDLTTPLSGWSHQQVNASGMRSQLATALPPLETRQCSLSQAELRASVPCVGSHAMTASASQIHTRQFLTPVPRPENRQSCGGTSTLHPPHYQPVPVSEIHDRICEDNQRIVRTTPLSGASDVSVCNQVSPFATPTKKRSRRKTAVLPQANQTHQHTLMNFQCRQMTSTPISGSQQHQITKSLVGIQRHTPHVHDGLDSSATSLQQQSTTSASGSRRIMDSAALPAWGSQQMKPSNTQCELSPLVSSLPPLFKFTASQAQQGDIKISYPSVQNRQTSLYHSQSEDMSTRQYDTHAYPHSREMASTNTFAQNNVVNVPYGQVQDMSQMNPTSSDVYQQQSIPYQWQGEGSLNLYRQHTPFVQHASYDQQSQFDQQVNTGNQQQNPFTGTQSVQYSTQGIHPQQVHYLQPTTVQKVSAFSQPFNYVHQSYQVSNVLPQQSPYSQSSNFSHVYSQESACAQQQTEQQQRNQTLNVPLQQHLQEQVQLQQQTQQYHQEQRIPRQIYESPAHYSGDQYRNLDSSFNSTHSVCGLQNSQHDSRMQGHQMSRVSDAGALQHGSEISTHKEIIPEFVSQFVDMDGLPSSGVVGMVGNHNALTSNEVLKTHIHESNPSYSELIPSAMSGSTALGPMIEGGSRTFSVTQCLLPPRNDSEATVPARTSPNSCSPEMITADDESSSLIPTLFYPKDFSQNDYSAVNIQDSPIEKGLNCQHFRFDIILAMKHHRIKKEDYERTLLELDKMEEEKCVGPLGDLLMKRLGLKRQEQQSCGGKFSVDELVAAFAANAKICESRPKISERRESSELLSEFFDEMRSVSSNSHTNYPGKRDVLVHSGSSVSPVCRSDVLHSLDAISDFNCIISDENITEFDSLTSNVHSEQKSFEVAAPESSVRCRPSSVCSRNAEETSKESAIFGDLTYITPSSQFLSSQKTIQAPLSVDEHQIFFSESFTPVPISYGQPAAFATNRSLAPDAIIQTQTTISDSKSQDNLWIKSDTCQLSRASSECTLSGLSTALSLSHNVTTREPSPANDFIPKTVLSFGAPAQPARRTDPILNSSSGEVSSLVIDTETLLNEAECRDKKDPTSSSPNKSARLISAKINESSSILQHSPEDPKYSVNSDDEFNGYTAITIGDSSNNDKGIGNSGDNNSYTSGNDSITSDKHNFGHSTRRSLKSMAASEKSSCLVEGERTVDAELSSSLVEDKSQKESKIFKSSLCSRQERSRNPVEEGLGCSPCKPVSDEHIKKSFKKASKSVHNVDFFEEPSKEISRSATTSRPHHITSYPSFSSALPRRSRTSPPRRTVSPRSMKRKNKKSSALKLPKEQPSKCAPSKFELSREILSKQIAEIIEEERNKLPHEESKLPRRQLSPTTLNVVIQDLMQHHISEDTSPNRDLFASKLLGTDMFSKLFFRAGKCVFRHYEELEDFRSKEKGRGRRKGGSVRKRDTELLRGIRKSREVQKYRDAVRAAREPSEAEKAAAAEKAKLEAMPWLARSTFKPDVQQGSSSRFVIPKKSSTSFAASRKGGESSSSAVEAKRSSKGCNSTFHWKSNYQSVDEETAVLLKVTTNDKIIRKSQSPPLHAVHKSSGKFVSKFDADTNIKHVEISTSFSFYGNLKSSSCKARVKYTWPLKRSRSASALIHESENVNFECISQENTTKDNIYAIDSDKINLEVDSDSGVTCSKVFPVVLSEEFPTTSYVSENESQLAALALQEEMSRNDQSSPDCQYDALSFLASMPESEFSAADESSALILPPTQHEMLKLSETCTDAFDRLSRVDDQFEQVDWIKIDQVSDTFSLTDFDADPWIFPLSTYTSLSNAEGQNNQVVTSSTSVATLYSSLQEELDAIVRDTLEEGLYSQKTMGHVCCATPVKSEILEWPKAHVPLRSYTLDVILPKLSCDRAKIPILDLCCCQRCLTRCVYYCDEDEWKFLYDSAMSRRKKVENEQITKNISSFSNDCTIYRELCKDFVVNEHANYKWCSFLCNHKNQCLSVIQAFPDFCEFTKNPSYQEAKICLPIYNYKFETNEFTESFAGQESCEFMQQPFVEKIGILWPELQCAYDHDTFSIFCLPKHIVFQRHSNQATTEIVLPFYQRLFAKFFMALSSSVPLNLHHIEIPAGCSISLPIPNAEFHSTCIFDVKLMYSQGDNISTTKATINIPHTSFDSLSLFGINATFGTPYWISVRSNCFEQIRLPEASFAATALSTRYLIMDKKRQHSSSSTTHSLPICHQSSTSLAFYSQDITLLRCEHSLSVKLSVPVPLIDSVFYQTVQLRVRRKRIAAAAYTFHTIPIPRFDAFALNARDLRFERRRRNSESFTDCCLPLQVKDVAILVLCELNVCRSHVGFKNEVVRIFPLPRKEYMVLNIVQSNVLRKRLGWVEVVRTLVKIPRTDLTVFSVVESSMNYIRKDYYELFTVEKEKSFKNNLKLQEISKKASTVLPIPRENAEVLRLSTIRMFRKRKYDEETFTFAKKLALEDRADFFLTEKSFCCRSVRANEVVLVKDPRLPLKCSNSFMEISVGWRNLAHRHMLRVPYSSYLVTQFASLLQRVFNGAIERCSITMKDLDRFLSNSDCRYNLDVFTNPQKVLISDPISSGPIWNNLLKLRLQRNSTELLDRKSLAPLYIFLGKSNLPRIGKPWRKWLKPLETTTDSRIGFQLALCMRIPDLTGVDDMEDKLQAIKMWWTFMMLRGTVPWFIYPCFSRRQLFILVRLLEALENVERPPFCLYPPKVFFKAVRKLLCHPRMDLIPKDVYHPDITTMVTLLRTKRNRVFHVDRSLPELLSHWMDDMNKIDAYLADDVTISAITPSVFLTQSEWIWKNYNQGCVPEWIEYNRNVSLAEITKNLTKCQADVSLPLEQRKKINSLKIALNAWSKYDSGPSIDQIPVDIINPFALSASLIELLPMPKDFVEECFEFLEKVSKKSCRPFPNTPRKSTNYSSNLDYRTYEKLAGKFANVTKTTGKTTINKIFEEFWKCPKEFSSLSVFNEREVRKQRSIGKLTDGKTEVPVKSSSYSTGANTSCSQKNIRIRKRKNPVMDEFKVSLESSQPTKKSRFEMRKRCIVRIKEEEGPSLTKYSMSKIPEHRQVKLRHTLARRGAETEKMLHETWSCANAILTAQGSKASFWIRKSEKPKRCRSIDNLSSGSDSRITPLHSTKSSDVKKRRPATIFNVANFEWVLKMSLRRPRAFVGLYKTMKYQYRILEKRRWVRRNWKLYDKAQFEKFMHENNHSEAEMLVKARLLKAENDMENVLGVKHEDVKKTEKFVIMDLTYWYGISRRYAERAEILAKNTLEKALLLDKALESLSKQKLIADEQPEEEEISDVVTINKIVPTTLDLIVQNVENIEHQEMQQYQRETDLIKTTLVSMINQVEQNEYHNAGEPFRNEPTMEFLSPMECDTAIFIPTGANNKKEKKHDHMQCCQNAKEIIVHDQINMVSKDLQCIKFPNIPVPPLFHVQNRLPLTSAYILMIINTGVGLKPQIPFRARFKRPRRVDNDVDFTDEEWEDYYEKKNLAEDRLLPSCLSWSSYQFEEDANDEVFESIRHQPCSCGISSERANEWVANLPAINTRKCYSEELLVGHNVRIEPLIHRIPMRRYSMLSCVSMERLPILEPPSYTSSAKALGVLVERYRRFSSPCNRISNFSRRQRSVSLPPSWKPKIFCLLRKDAAYTLCESRRNRLMYQRALSSCRYRIYSELNARHHQHKRSGEWSIRTIYRERDLPEQWIRRNSSHQHDLIKMARHWLEFQTQRKIPVIWNVRPDNSELPILEAEKDLCGNTPTSQIGEIIEPRECQLEYPVAVYNPPPSWNMLTKWSQSEKRTDVSGSFKYSSSEPSAFQRVLARPQPIDTSKLDVELENDDDSNDKIPQWPLLKKLRVMERELLAAGNPVAIERQRVRQYNRQMRNDMYEYDIFGDHLLQLQQIYQEYVTAQQLMFAQVLSASCNYITQEQQGLLQTMEQQQQNDQRWYSLLREEQQLTKRRTKDAVLTDMQFLRPESYEEELYRNFNANSALLSNIFMLQKSCNELINGSEISDINQLSRTRDHLEDQTEVSDDEATSIEVLAVEPEDVALNLVKTISLGGSRQLSVPVKESGCNTMQDLTVVISGATADPNIDTERESVESIENGRGLPLSITPTTTVATLSCERRTGLSPEIERKYTSCDNSSTSPEL</sequence>
<reference evidence="3 4" key="1">
    <citation type="submission" date="2013-11" db="EMBL/GenBank/DDBJ databases">
        <title>Draft genome of the bovine lungworm Dictyocaulus viviparus.</title>
        <authorList>
            <person name="Mitreva M."/>
        </authorList>
    </citation>
    <scope>NUCLEOTIDE SEQUENCE [LARGE SCALE GENOMIC DNA]</scope>
    <source>
        <strain evidence="3 4">HannoverDv2000</strain>
    </source>
</reference>
<feature type="region of interest" description="Disordered" evidence="1">
    <location>
        <begin position="3520"/>
        <end position="3541"/>
    </location>
</feature>
<accession>A0A0D8Y5I5</accession>
<feature type="region of interest" description="Disordered" evidence="1">
    <location>
        <begin position="589"/>
        <end position="615"/>
    </location>
</feature>